<dbReference type="InterPro" id="IPR006437">
    <property type="entry name" value="Phage_terminase_lsu"/>
</dbReference>
<dbReference type="Gene3D" id="3.30.420.280">
    <property type="match status" value="1"/>
</dbReference>
<evidence type="ECO:0000259" key="2">
    <source>
        <dbReference type="Pfam" id="PF17289"/>
    </source>
</evidence>
<dbReference type="Gene3D" id="3.40.50.300">
    <property type="entry name" value="P-loop containing nucleotide triphosphate hydrolases"/>
    <property type="match status" value="1"/>
</dbReference>
<dbReference type="RefSeq" id="WP_284724442.1">
    <property type="nucleotide sequence ID" value="NZ_FXTU01000005.1"/>
</dbReference>
<evidence type="ECO:0000313" key="3">
    <source>
        <dbReference type="EMBL" id="SMP25373.1"/>
    </source>
</evidence>
<dbReference type="PANTHER" id="PTHR39184">
    <property type="match status" value="1"/>
</dbReference>
<protein>
    <submittedName>
        <fullName evidence="3">Phage terminase, large subunit, PBSX family</fullName>
    </submittedName>
</protein>
<feature type="domain" description="Terminase large subunit gp17-like C-terminal" evidence="2">
    <location>
        <begin position="327"/>
        <end position="407"/>
    </location>
</feature>
<evidence type="ECO:0000256" key="1">
    <source>
        <dbReference type="ARBA" id="ARBA00022612"/>
    </source>
</evidence>
<reference evidence="3" key="1">
    <citation type="submission" date="2017-05" db="EMBL/GenBank/DDBJ databases">
        <authorList>
            <person name="Varghese N."/>
            <person name="Submissions S."/>
        </authorList>
    </citation>
    <scope>NUCLEOTIDE SEQUENCE</scope>
    <source>
        <strain evidence="3">DSM 45262</strain>
    </source>
</reference>
<dbReference type="NCBIfam" id="TIGR01547">
    <property type="entry name" value="phage_term_2"/>
    <property type="match status" value="1"/>
</dbReference>
<proteinExistence type="predicted"/>
<dbReference type="InterPro" id="IPR052380">
    <property type="entry name" value="Viral_DNA_packaging_terminase"/>
</dbReference>
<name>A0AA45WQB7_9BACL</name>
<accession>A0AA45WQB7</accession>
<dbReference type="InterPro" id="IPR035421">
    <property type="entry name" value="Terminase_6C"/>
</dbReference>
<keyword evidence="4" id="KW-1185">Reference proteome</keyword>
<dbReference type="PANTHER" id="PTHR39184:SF1">
    <property type="entry name" value="PBSX PHAGE TERMINASE LARGE SUBUNIT"/>
    <property type="match status" value="1"/>
</dbReference>
<dbReference type="EMBL" id="FXTU01000005">
    <property type="protein sequence ID" value="SMP25373.1"/>
    <property type="molecule type" value="Genomic_DNA"/>
</dbReference>
<dbReference type="Pfam" id="PF17289">
    <property type="entry name" value="Terminase_6C"/>
    <property type="match status" value="1"/>
</dbReference>
<comment type="caution">
    <text evidence="3">The sequence shown here is derived from an EMBL/GenBank/DDBJ whole genome shotgun (WGS) entry which is preliminary data.</text>
</comment>
<organism evidence="3 4">
    <name type="scientific">Laceyella tengchongensis</name>
    <dbReference type="NCBI Taxonomy" id="574699"/>
    <lineage>
        <taxon>Bacteria</taxon>
        <taxon>Bacillati</taxon>
        <taxon>Bacillota</taxon>
        <taxon>Bacilli</taxon>
        <taxon>Bacillales</taxon>
        <taxon>Thermoactinomycetaceae</taxon>
        <taxon>Laceyella</taxon>
    </lineage>
</organism>
<dbReference type="AlphaFoldDB" id="A0AA45WQB7"/>
<sequence length="420" mass="48471">MNKGFQFKPFSKKQKQLLMWWMPESPFAHYDGVIAEGSIRAGKTIAMIDSFLMWSLACFEGQAFIIAGRSVGALNRNVLKPMFDILTAKGIKYKYVRSAEDRHIQIGSNIYYLFGGSNEKSQDAVQGLTAAGVYLDEVALMPRSFVDQCIGRCSVPGAKLFFNCNPKGPRHWFKVDFIDQAQERKLVRLHFLLDDNLSLSESVKERLKRQFSGVFYKRNILGQWVTAEGVIYSMFDEGRHVLKELPQNIVKTWIGVDYGNSNATTFMLCGLDSMGRFHVIDEFYHSGRDGLKKSPSQYVKEFIKFYSRHSWPIEFILIDPSAQAFLMELYNKLPPSERRKIGPAKNDVVPGIETVASLMETDRFFVQSRCRHFLEEVHAYVWDERSQERGEDRPVKQHDHTLDAVRYCAYTMKHLFMRRG</sequence>
<dbReference type="Pfam" id="PF03237">
    <property type="entry name" value="Terminase_6N"/>
    <property type="match status" value="1"/>
</dbReference>
<keyword evidence="1" id="KW-1188">Viral release from host cell</keyword>
<dbReference type="Proteomes" id="UP001157946">
    <property type="component" value="Unassembled WGS sequence"/>
</dbReference>
<gene>
    <name evidence="3" type="ORF">SAMN06265361_10527</name>
</gene>
<dbReference type="InterPro" id="IPR027417">
    <property type="entry name" value="P-loop_NTPase"/>
</dbReference>
<evidence type="ECO:0000313" key="4">
    <source>
        <dbReference type="Proteomes" id="UP001157946"/>
    </source>
</evidence>